<feature type="domain" description="Tetrapyrrole biosynthesis glutamyl-tRNA reductase dimerisation" evidence="10">
    <location>
        <begin position="310"/>
        <end position="403"/>
    </location>
</feature>
<comment type="function">
    <text evidence="8">Catalyzes the NADPH-dependent reduction of glutamyl-tRNA(Glu) to glutamate 1-semialdehyde (GSA).</text>
</comment>
<comment type="subunit">
    <text evidence="8">Homodimer.</text>
</comment>
<evidence type="ECO:0000256" key="3">
    <source>
        <dbReference type="ARBA" id="ARBA00012970"/>
    </source>
</evidence>
<evidence type="ECO:0000313" key="13">
    <source>
        <dbReference type="EMBL" id="MCH4286010.1"/>
    </source>
</evidence>
<comment type="pathway">
    <text evidence="1 8 9">Porphyrin-containing compound metabolism; protoporphyrin-IX biosynthesis; 5-aminolevulinate from L-glutamyl-tRNA(Glu): step 1/2.</text>
</comment>
<keyword evidence="4 8" id="KW-0521">NADP</keyword>
<dbReference type="HAMAP" id="MF_00087">
    <property type="entry name" value="Glu_tRNA_reductase"/>
    <property type="match status" value="1"/>
</dbReference>
<dbReference type="Gene3D" id="3.30.460.30">
    <property type="entry name" value="Glutamyl-tRNA reductase, N-terminal domain"/>
    <property type="match status" value="1"/>
</dbReference>
<evidence type="ECO:0000256" key="2">
    <source>
        <dbReference type="ARBA" id="ARBA00005916"/>
    </source>
</evidence>
<dbReference type="InterPro" id="IPR000343">
    <property type="entry name" value="4pyrrol_synth_GluRdtase"/>
</dbReference>
<proteinExistence type="inferred from homology"/>
<dbReference type="EMBL" id="JAKVPQ010000010">
    <property type="protein sequence ID" value="MCH4286010.1"/>
    <property type="molecule type" value="Genomic_DNA"/>
</dbReference>
<evidence type="ECO:0000259" key="10">
    <source>
        <dbReference type="Pfam" id="PF00745"/>
    </source>
</evidence>
<feature type="domain" description="Quinate/shikimate 5-dehydrogenase/glutamyl-tRNA reductase" evidence="11">
    <location>
        <begin position="170"/>
        <end position="294"/>
    </location>
</feature>
<dbReference type="PANTHER" id="PTHR43013">
    <property type="entry name" value="GLUTAMYL-TRNA REDUCTASE"/>
    <property type="match status" value="1"/>
</dbReference>
<feature type="binding site" evidence="8">
    <location>
        <begin position="109"/>
        <end position="111"/>
    </location>
    <ligand>
        <name>substrate</name>
    </ligand>
</feature>
<dbReference type="InterPro" id="IPR036343">
    <property type="entry name" value="GluRdtase_N_sf"/>
</dbReference>
<evidence type="ECO:0000256" key="4">
    <source>
        <dbReference type="ARBA" id="ARBA00022857"/>
    </source>
</evidence>
<organism evidence="13 14">
    <name type="scientific">Amedibacillus hominis</name>
    <dbReference type="NCBI Taxonomy" id="2897776"/>
    <lineage>
        <taxon>Bacteria</taxon>
        <taxon>Bacillati</taxon>
        <taxon>Bacillota</taxon>
        <taxon>Erysipelotrichia</taxon>
        <taxon>Erysipelotrichales</taxon>
        <taxon>Erysipelotrichaceae</taxon>
        <taxon>Amedibacillus</taxon>
    </lineage>
</organism>
<dbReference type="RefSeq" id="WP_117453571.1">
    <property type="nucleotide sequence ID" value="NZ_JAKVPQ010000010.1"/>
</dbReference>
<dbReference type="Pfam" id="PF01488">
    <property type="entry name" value="Shikimate_DH"/>
    <property type="match status" value="1"/>
</dbReference>
<evidence type="ECO:0000256" key="5">
    <source>
        <dbReference type="ARBA" id="ARBA00023002"/>
    </source>
</evidence>
<comment type="miscellaneous">
    <text evidence="8">During catalysis, the active site Cys acts as a nucleophile attacking the alpha-carbonyl group of tRNA-bound glutamate with the formation of a thioester intermediate between enzyme and glutamate, and the concomitant release of tRNA(Glu). The thioester intermediate is finally reduced by direct hydride transfer from NADPH, to form the product GSA.</text>
</comment>
<protein>
    <recommendedName>
        <fullName evidence="3 8">Glutamyl-tRNA reductase</fullName>
        <shortName evidence="8">GluTR</shortName>
        <ecNumber evidence="3 8">1.2.1.70</ecNumber>
    </recommendedName>
</protein>
<accession>A0ABS9R8Q0</accession>
<dbReference type="InterPro" id="IPR006151">
    <property type="entry name" value="Shikm_DH/Glu-tRNA_Rdtase"/>
</dbReference>
<keyword evidence="5 8" id="KW-0560">Oxidoreductase</keyword>
<feature type="binding site" evidence="8">
    <location>
        <position position="115"/>
    </location>
    <ligand>
        <name>substrate</name>
    </ligand>
</feature>
<dbReference type="Pfam" id="PF00745">
    <property type="entry name" value="GlutR_dimer"/>
    <property type="match status" value="1"/>
</dbReference>
<evidence type="ECO:0000313" key="14">
    <source>
        <dbReference type="Proteomes" id="UP001202402"/>
    </source>
</evidence>
<comment type="similarity">
    <text evidence="2 8 9">Belongs to the glutamyl-tRNA reductase family.</text>
</comment>
<dbReference type="InterPro" id="IPR036453">
    <property type="entry name" value="GluRdtase_dimer_dom_sf"/>
</dbReference>
<comment type="domain">
    <text evidence="8">Possesses an unusual extended V-shaped dimeric structure with each monomer consisting of three distinct domains arranged along a curved 'spinal' alpha-helix. The N-terminal catalytic domain specifically recognizes the glutamate moiety of the substrate. The second domain is the NADPH-binding domain, and the third C-terminal domain is responsible for dimerization.</text>
</comment>
<dbReference type="InterPro" id="IPR015896">
    <property type="entry name" value="4pyrrol_synth_GluRdtase_dimer"/>
</dbReference>
<sequence>MNFAMIGISHEEAGEEIRKHVAFMDTQKMEFYESLLNKGILQAVILSTCNRSEVYLIYDEEQQLEEAVSIYEKMADISLQGYLKIKKGKAALLYLYEVCAGYHSLVLGEDQIEGQLQEAYAFASHMQACKKQMHRIFQNCFKTVKQIKTTYQISASPLSIPYIAMRAIKQLITFENQCVCIIGSGAMAKLMLTYCEHEPVKKIYLCNRHMDKALALKDDERIEVIPFEERYLYAGKSDILISATSSPHQIIKQEAYPTVHQTKVCVDLAMPPDIDTGMKSFGVKLIVIDDLSDVQDASIAKRKALLKQGHEMIEQGVEETITWLNSQKLQEVLSSLQRKSEESAEAAYQLIISKIDLDHHEQRVVKKILRSSFFRMVKEPMMMLSHASKQKDEYIELVSQLFEGGGEK</sequence>
<evidence type="ECO:0000256" key="1">
    <source>
        <dbReference type="ARBA" id="ARBA00005059"/>
    </source>
</evidence>
<dbReference type="InterPro" id="IPR036291">
    <property type="entry name" value="NAD(P)-bd_dom_sf"/>
</dbReference>
<reference evidence="13 14" key="1">
    <citation type="submission" date="2022-02" db="EMBL/GenBank/DDBJ databases">
        <title>Genome of Erysipelotrichaceae sp. nov. NSJ-176 isolated from human feces.</title>
        <authorList>
            <person name="Abdugheni R."/>
        </authorList>
    </citation>
    <scope>NUCLEOTIDE SEQUENCE [LARGE SCALE GENOMIC DNA]</scope>
    <source>
        <strain evidence="13 14">NSJ-176</strain>
    </source>
</reference>
<evidence type="ECO:0000256" key="7">
    <source>
        <dbReference type="ARBA" id="ARBA00047464"/>
    </source>
</evidence>
<feature type="binding site" evidence="8">
    <location>
        <begin position="183"/>
        <end position="188"/>
    </location>
    <ligand>
        <name>NADP(+)</name>
        <dbReference type="ChEBI" id="CHEBI:58349"/>
    </ligand>
</feature>
<evidence type="ECO:0000259" key="12">
    <source>
        <dbReference type="Pfam" id="PF05201"/>
    </source>
</evidence>
<dbReference type="InterPro" id="IPR015895">
    <property type="entry name" value="4pyrrol_synth_GluRdtase_N"/>
</dbReference>
<dbReference type="SUPFAM" id="SSF69075">
    <property type="entry name" value="Glutamyl tRNA-reductase dimerization domain"/>
    <property type="match status" value="1"/>
</dbReference>
<evidence type="ECO:0000256" key="6">
    <source>
        <dbReference type="ARBA" id="ARBA00023244"/>
    </source>
</evidence>
<evidence type="ECO:0000259" key="11">
    <source>
        <dbReference type="Pfam" id="PF01488"/>
    </source>
</evidence>
<comment type="caution">
    <text evidence="13">The sequence shown here is derived from an EMBL/GenBank/DDBJ whole genome shotgun (WGS) entry which is preliminary data.</text>
</comment>
<feature type="domain" description="Glutamyl-tRNA reductase N-terminal" evidence="12">
    <location>
        <begin position="6"/>
        <end position="149"/>
    </location>
</feature>
<keyword evidence="14" id="KW-1185">Reference proteome</keyword>
<dbReference type="EC" id="1.2.1.70" evidence="3 8"/>
<comment type="caution">
    <text evidence="8">Lacks conserved residue(s) required for the propagation of feature annotation.</text>
</comment>
<evidence type="ECO:0000256" key="9">
    <source>
        <dbReference type="RuleBase" id="RU000584"/>
    </source>
</evidence>
<dbReference type="Gene3D" id="3.40.50.720">
    <property type="entry name" value="NAD(P)-binding Rossmann-like Domain"/>
    <property type="match status" value="1"/>
</dbReference>
<evidence type="ECO:0000256" key="8">
    <source>
        <dbReference type="HAMAP-Rule" id="MF_00087"/>
    </source>
</evidence>
<dbReference type="NCBIfam" id="TIGR01035">
    <property type="entry name" value="hemA"/>
    <property type="match status" value="1"/>
</dbReference>
<dbReference type="Pfam" id="PF05201">
    <property type="entry name" value="GlutR_N"/>
    <property type="match status" value="1"/>
</dbReference>
<dbReference type="SUPFAM" id="SSF69742">
    <property type="entry name" value="Glutamyl tRNA-reductase catalytic, N-terminal domain"/>
    <property type="match status" value="1"/>
</dbReference>
<dbReference type="PANTHER" id="PTHR43013:SF1">
    <property type="entry name" value="GLUTAMYL-TRNA REDUCTASE"/>
    <property type="match status" value="1"/>
</dbReference>
<comment type="catalytic activity">
    <reaction evidence="7 8 9">
        <text>(S)-4-amino-5-oxopentanoate + tRNA(Glu) + NADP(+) = L-glutamyl-tRNA(Glu) + NADPH + H(+)</text>
        <dbReference type="Rhea" id="RHEA:12344"/>
        <dbReference type="Rhea" id="RHEA-COMP:9663"/>
        <dbReference type="Rhea" id="RHEA-COMP:9680"/>
        <dbReference type="ChEBI" id="CHEBI:15378"/>
        <dbReference type="ChEBI" id="CHEBI:57501"/>
        <dbReference type="ChEBI" id="CHEBI:57783"/>
        <dbReference type="ChEBI" id="CHEBI:58349"/>
        <dbReference type="ChEBI" id="CHEBI:78442"/>
        <dbReference type="ChEBI" id="CHEBI:78520"/>
        <dbReference type="EC" id="1.2.1.70"/>
    </reaction>
</comment>
<gene>
    <name evidence="8 13" type="primary">hemA</name>
    <name evidence="13" type="ORF">LQE99_12850</name>
</gene>
<feature type="active site" description="Nucleophile" evidence="8">
    <location>
        <position position="49"/>
    </location>
</feature>
<feature type="binding site" evidence="8">
    <location>
        <begin position="48"/>
        <end position="51"/>
    </location>
    <ligand>
        <name>substrate</name>
    </ligand>
</feature>
<dbReference type="SUPFAM" id="SSF51735">
    <property type="entry name" value="NAD(P)-binding Rossmann-fold domains"/>
    <property type="match status" value="1"/>
</dbReference>
<keyword evidence="6 8" id="KW-0627">Porphyrin biosynthesis</keyword>
<name>A0ABS9R8Q0_9FIRM</name>
<feature type="binding site" evidence="8">
    <location>
        <position position="104"/>
    </location>
    <ligand>
        <name>substrate</name>
    </ligand>
</feature>
<dbReference type="GO" id="GO:0008883">
    <property type="term" value="F:glutamyl-tRNA reductase activity"/>
    <property type="evidence" value="ECO:0007669"/>
    <property type="project" value="UniProtKB-EC"/>
</dbReference>
<dbReference type="Proteomes" id="UP001202402">
    <property type="component" value="Unassembled WGS sequence"/>
</dbReference>
<dbReference type="PIRSF" id="PIRSF000445">
    <property type="entry name" value="4pyrrol_synth_GluRdtase"/>
    <property type="match status" value="1"/>
</dbReference>